<feature type="compositionally biased region" description="Low complexity" evidence="1">
    <location>
        <begin position="44"/>
        <end position="59"/>
    </location>
</feature>
<reference key="2">
    <citation type="submission" date="2011-05" db="EMBL/GenBank/DDBJ databases">
        <title>The Genome Sequence of Magnaporthe oryzae 70-15.</title>
        <authorList>
            <consortium name="The Broad Institute Genome Sequencing Platform"/>
            <person name="Ma L.-J."/>
            <person name="Dead R."/>
            <person name="Young S.K."/>
            <person name="Zeng Q."/>
            <person name="Gargeya S."/>
            <person name="Fitzgerald M."/>
            <person name="Haas B."/>
            <person name="Abouelleil A."/>
            <person name="Alvarado L."/>
            <person name="Arachchi H.M."/>
            <person name="Berlin A."/>
            <person name="Brown A."/>
            <person name="Chapman S.B."/>
            <person name="Chen Z."/>
            <person name="Dunbar C."/>
            <person name="Freedman E."/>
            <person name="Gearin G."/>
            <person name="Gellesch M."/>
            <person name="Goldberg J."/>
            <person name="Griggs A."/>
            <person name="Gujja S."/>
            <person name="Heiman D."/>
            <person name="Howarth C."/>
            <person name="Larson L."/>
            <person name="Lui A."/>
            <person name="MacDonald P.J.P."/>
            <person name="Mehta T."/>
            <person name="Montmayeur A."/>
            <person name="Murphy C."/>
            <person name="Neiman D."/>
            <person name="Pearson M."/>
            <person name="Priest M."/>
            <person name="Roberts A."/>
            <person name="Saif S."/>
            <person name="Shea T."/>
            <person name="Shenoy N."/>
            <person name="Sisk P."/>
            <person name="Stolte C."/>
            <person name="Sykes S."/>
            <person name="Yandava C."/>
            <person name="Wortman J."/>
            <person name="Nusbaum C."/>
            <person name="Birren B."/>
        </authorList>
    </citation>
    <scope>NUCLEOTIDE SEQUENCE</scope>
    <source>
        <strain>70-15</strain>
    </source>
</reference>
<dbReference type="VEuPathDB" id="FungiDB:MGG_16942"/>
<keyword evidence="3" id="KW-1185">Reference proteome</keyword>
<evidence type="ECO:0000313" key="2">
    <source>
        <dbReference type="EMBL" id="EHA53242.1"/>
    </source>
</evidence>
<proteinExistence type="predicted"/>
<name>G4N1H5_PYRO7</name>
<dbReference type="KEGG" id="mgr:MGG_16942"/>
<evidence type="ECO:0000313" key="3">
    <source>
        <dbReference type="Proteomes" id="UP000009058"/>
    </source>
</evidence>
<dbReference type="InParanoid" id="G4N1H5"/>
<dbReference type="GeneID" id="12985958"/>
<evidence type="ECO:0000256" key="1">
    <source>
        <dbReference type="SAM" id="MobiDB-lite"/>
    </source>
</evidence>
<gene>
    <name evidence="2" type="ORF">MGG_16942</name>
</gene>
<dbReference type="Proteomes" id="UP000009058">
    <property type="component" value="Chromosome 3"/>
</dbReference>
<dbReference type="HOGENOM" id="CLU_2740537_0_0_1"/>
<protein>
    <submittedName>
        <fullName evidence="2">Uncharacterized protein</fullName>
    </submittedName>
</protein>
<feature type="compositionally biased region" description="Polar residues" evidence="1">
    <location>
        <begin position="24"/>
        <end position="39"/>
    </location>
</feature>
<dbReference type="AlphaFoldDB" id="G4N1H5"/>
<sequence>MSSSGSNGRDHGGSGGSLSGWDQILSQASAIGIVYQNSPPKEGTSSFSSSQTNRSNSNRYGHSSAKFKGGR</sequence>
<feature type="region of interest" description="Disordered" evidence="1">
    <location>
        <begin position="1"/>
        <end position="71"/>
    </location>
</feature>
<dbReference type="RefSeq" id="XP_003713049.1">
    <property type="nucleotide sequence ID" value="XM_003713001.1"/>
</dbReference>
<dbReference type="EMBL" id="CM001233">
    <property type="protein sequence ID" value="EHA53242.1"/>
    <property type="molecule type" value="Genomic_DNA"/>
</dbReference>
<organism evidence="2 3">
    <name type="scientific">Pyricularia oryzae (strain 70-15 / ATCC MYA-4617 / FGSC 8958)</name>
    <name type="common">Rice blast fungus</name>
    <name type="synonym">Magnaporthe oryzae</name>
    <dbReference type="NCBI Taxonomy" id="242507"/>
    <lineage>
        <taxon>Eukaryota</taxon>
        <taxon>Fungi</taxon>
        <taxon>Dikarya</taxon>
        <taxon>Ascomycota</taxon>
        <taxon>Pezizomycotina</taxon>
        <taxon>Sordariomycetes</taxon>
        <taxon>Sordariomycetidae</taxon>
        <taxon>Magnaporthales</taxon>
        <taxon>Pyriculariaceae</taxon>
        <taxon>Pyricularia</taxon>
    </lineage>
</organism>
<accession>G4N1H5</accession>
<reference evidence="2 3" key="1">
    <citation type="journal article" date="2005" name="Nature">
        <title>The genome sequence of the rice blast fungus Magnaporthe grisea.</title>
        <authorList>
            <person name="Dean R.A."/>
            <person name="Talbot N.J."/>
            <person name="Ebbole D.J."/>
            <person name="Farman M.L."/>
            <person name="Mitchell T.K."/>
            <person name="Orbach M.J."/>
            <person name="Thon M."/>
            <person name="Kulkarni R."/>
            <person name="Xu J.R."/>
            <person name="Pan H."/>
            <person name="Read N.D."/>
            <person name="Lee Y.H."/>
            <person name="Carbone I."/>
            <person name="Brown D."/>
            <person name="Oh Y.Y."/>
            <person name="Donofrio N."/>
            <person name="Jeong J.S."/>
            <person name="Soanes D.M."/>
            <person name="Djonovic S."/>
            <person name="Kolomiets E."/>
            <person name="Rehmeyer C."/>
            <person name="Li W."/>
            <person name="Harding M."/>
            <person name="Kim S."/>
            <person name="Lebrun M.H."/>
            <person name="Bohnert H."/>
            <person name="Coughlan S."/>
            <person name="Butler J."/>
            <person name="Calvo S."/>
            <person name="Ma L.J."/>
            <person name="Nicol R."/>
            <person name="Purcell S."/>
            <person name="Nusbaum C."/>
            <person name="Galagan J.E."/>
            <person name="Birren B.W."/>
        </authorList>
    </citation>
    <scope>NUCLEOTIDE SEQUENCE [LARGE SCALE GENOMIC DNA]</scope>
    <source>
        <strain evidence="3">70-15 / ATCC MYA-4617 / FGSC 8958</strain>
    </source>
</reference>